<gene>
    <name evidence="2" type="ordered locus">Avi_6162</name>
</gene>
<dbReference type="EMBL" id="CP000634">
    <property type="protein sequence ID" value="ACM39155.1"/>
    <property type="molecule type" value="Genomic_DNA"/>
</dbReference>
<sequence>MAKADAAGCHLSPQPHHPAASPEEEDQEMKPAKTLNAQIAQMEKAARCSENAGLFWKQIALVLQVWQSTKQGFMPTVQFDPRYQGGLRDLAAAYNRFKSALVDAVNVIAFENQAKP</sequence>
<dbReference type="HOGENOM" id="CLU_2091622_0_0_5"/>
<feature type="region of interest" description="Disordered" evidence="1">
    <location>
        <begin position="1"/>
        <end position="31"/>
    </location>
</feature>
<proteinExistence type="predicted"/>
<name>B9K2Q7_ALLAM</name>
<dbReference type="STRING" id="311402.Avi_6162"/>
<reference evidence="2 3" key="1">
    <citation type="journal article" date="2009" name="J. Bacteriol.">
        <title>Genome sequences of three Agrobacterium biovars help elucidate the evolution of multichromosome genomes in bacteria.</title>
        <authorList>
            <person name="Slater S.C."/>
            <person name="Goldman B.S."/>
            <person name="Goodner B."/>
            <person name="Setubal J.C."/>
            <person name="Farrand S.K."/>
            <person name="Nester E.W."/>
            <person name="Burr T.J."/>
            <person name="Banta L."/>
            <person name="Dickerman A.W."/>
            <person name="Paulsen I."/>
            <person name="Otten L."/>
            <person name="Suen G."/>
            <person name="Welch R."/>
            <person name="Almeida N.F."/>
            <person name="Arnold F."/>
            <person name="Burton O.T."/>
            <person name="Du Z."/>
            <person name="Ewing A."/>
            <person name="Godsy E."/>
            <person name="Heisel S."/>
            <person name="Houmiel K.L."/>
            <person name="Jhaveri J."/>
            <person name="Lu J."/>
            <person name="Miller N.M."/>
            <person name="Norton S."/>
            <person name="Chen Q."/>
            <person name="Phoolcharoen W."/>
            <person name="Ohlin V."/>
            <person name="Ondrusek D."/>
            <person name="Pride N."/>
            <person name="Stricklin S.L."/>
            <person name="Sun J."/>
            <person name="Wheeler C."/>
            <person name="Wilson L."/>
            <person name="Zhu H."/>
            <person name="Wood D.W."/>
        </authorList>
    </citation>
    <scope>NUCLEOTIDE SEQUENCE [LARGE SCALE GENOMIC DNA]</scope>
    <source>
        <strain evidence="3">S4 / ATCC BAA-846</strain>
    </source>
</reference>
<dbReference type="Proteomes" id="UP000001596">
    <property type="component" value="Chromosome 2"/>
</dbReference>
<accession>B9K2Q7</accession>
<organism evidence="2 3">
    <name type="scientific">Allorhizobium ampelinum (strain ATCC BAA-846 / DSM 112012 / S4)</name>
    <name type="common">Agrobacterium vitis (strain S4)</name>
    <dbReference type="NCBI Taxonomy" id="311402"/>
    <lineage>
        <taxon>Bacteria</taxon>
        <taxon>Pseudomonadati</taxon>
        <taxon>Pseudomonadota</taxon>
        <taxon>Alphaproteobacteria</taxon>
        <taxon>Hyphomicrobiales</taxon>
        <taxon>Rhizobiaceae</taxon>
        <taxon>Rhizobium/Agrobacterium group</taxon>
        <taxon>Allorhizobium</taxon>
        <taxon>Allorhizobium ampelinum</taxon>
    </lineage>
</organism>
<evidence type="ECO:0000313" key="2">
    <source>
        <dbReference type="EMBL" id="ACM39155.1"/>
    </source>
</evidence>
<dbReference type="RefSeq" id="WP_012654397.1">
    <property type="nucleotide sequence ID" value="NC_011988.1"/>
</dbReference>
<evidence type="ECO:0000256" key="1">
    <source>
        <dbReference type="SAM" id="MobiDB-lite"/>
    </source>
</evidence>
<protein>
    <submittedName>
        <fullName evidence="2">Uncharacterized protein</fullName>
    </submittedName>
</protein>
<dbReference type="KEGG" id="avi:Avi_6162"/>
<keyword evidence="3" id="KW-1185">Reference proteome</keyword>
<dbReference type="AlphaFoldDB" id="B9K2Q7"/>
<evidence type="ECO:0000313" key="3">
    <source>
        <dbReference type="Proteomes" id="UP000001596"/>
    </source>
</evidence>